<comment type="catalytic activity">
    <reaction evidence="1">
        <text>L-alanine = D-alanine</text>
        <dbReference type="Rhea" id="RHEA:20249"/>
        <dbReference type="ChEBI" id="CHEBI:57416"/>
        <dbReference type="ChEBI" id="CHEBI:57972"/>
        <dbReference type="EC" id="5.1.1.1"/>
    </reaction>
</comment>
<organism evidence="9 10">
    <name type="scientific">Qipengyuania algicida</name>
    <dbReference type="NCBI Taxonomy" id="1836209"/>
    <lineage>
        <taxon>Bacteria</taxon>
        <taxon>Pseudomonadati</taxon>
        <taxon>Pseudomonadota</taxon>
        <taxon>Alphaproteobacteria</taxon>
        <taxon>Sphingomonadales</taxon>
        <taxon>Erythrobacteraceae</taxon>
        <taxon>Qipengyuania</taxon>
    </lineage>
</organism>
<keyword evidence="5 9" id="KW-0413">Isomerase</keyword>
<dbReference type="Proteomes" id="UP000439780">
    <property type="component" value="Unassembled WGS sequence"/>
</dbReference>
<keyword evidence="4 6" id="KW-0663">Pyridoxal phosphate</keyword>
<dbReference type="RefSeq" id="WP_160752760.1">
    <property type="nucleotide sequence ID" value="NZ_WTYA01000004.1"/>
</dbReference>
<dbReference type="NCBIfam" id="TIGR00492">
    <property type="entry name" value="alr"/>
    <property type="match status" value="1"/>
</dbReference>
<evidence type="ECO:0000313" key="10">
    <source>
        <dbReference type="Proteomes" id="UP000439780"/>
    </source>
</evidence>
<accession>A0A845AFQ0</accession>
<evidence type="ECO:0000256" key="1">
    <source>
        <dbReference type="ARBA" id="ARBA00000316"/>
    </source>
</evidence>
<dbReference type="PANTHER" id="PTHR30511:SF0">
    <property type="entry name" value="ALANINE RACEMASE, CATABOLIC-RELATED"/>
    <property type="match status" value="1"/>
</dbReference>
<evidence type="ECO:0000256" key="3">
    <source>
        <dbReference type="ARBA" id="ARBA00013089"/>
    </source>
</evidence>
<evidence type="ECO:0000256" key="7">
    <source>
        <dbReference type="PIRSR" id="PIRSR600821-52"/>
    </source>
</evidence>
<dbReference type="PANTHER" id="PTHR30511">
    <property type="entry name" value="ALANINE RACEMASE"/>
    <property type="match status" value="1"/>
</dbReference>
<comment type="cofactor">
    <cofactor evidence="2 6">
        <name>pyridoxal 5'-phosphate</name>
        <dbReference type="ChEBI" id="CHEBI:597326"/>
    </cofactor>
</comment>
<dbReference type="SUPFAM" id="SSF50621">
    <property type="entry name" value="Alanine racemase C-terminal domain-like"/>
    <property type="match status" value="1"/>
</dbReference>
<dbReference type="GO" id="GO:0030170">
    <property type="term" value="F:pyridoxal phosphate binding"/>
    <property type="evidence" value="ECO:0007669"/>
    <property type="project" value="TreeGrafter"/>
</dbReference>
<dbReference type="EMBL" id="WTYA01000004">
    <property type="protein sequence ID" value="MXP28454.1"/>
    <property type="molecule type" value="Genomic_DNA"/>
</dbReference>
<comment type="caution">
    <text evidence="9">The sequence shown here is derived from an EMBL/GenBank/DDBJ whole genome shotgun (WGS) entry which is preliminary data.</text>
</comment>
<dbReference type="SUPFAM" id="SSF51419">
    <property type="entry name" value="PLP-binding barrel"/>
    <property type="match status" value="1"/>
</dbReference>
<dbReference type="PRINTS" id="PR00992">
    <property type="entry name" value="ALARACEMASE"/>
</dbReference>
<dbReference type="AlphaFoldDB" id="A0A845AFQ0"/>
<sequence length="348" mass="37199">MTSLPPPSLRLDLDTGALASNWRVLDRMSGTAKAGAAIKADCYGLGAAQCLPILREAGARDFFVAHWSEVPGALAHCPPDEIAVLHGLMGRQDADFARQTGVRPVLNSLQQARLWHDAGGGVCHVMVDTGINRLGLAMDEIGDPILAKLGIDVLLSHLACADEDEPMNARQLDAFRKVIAKVPHRRASLANSAGIALGSDYGFDLTRPGLALYGGVPRPEMAGELRQVAYPKAALINIRQIEAGEGVGYNATFTAPKPICVGVVSLGYADGILRSWAGANLLSDDRALPILGKVSMDMIVIDLSAAPELKEGDWVELPYYLPDAAQQTSLSQYELLTLLGDRFRRDAV</sequence>
<feature type="binding site" evidence="7">
    <location>
        <position position="296"/>
    </location>
    <ligand>
        <name>substrate</name>
    </ligand>
</feature>
<evidence type="ECO:0000256" key="5">
    <source>
        <dbReference type="ARBA" id="ARBA00023235"/>
    </source>
</evidence>
<evidence type="ECO:0000313" key="9">
    <source>
        <dbReference type="EMBL" id="MXP28454.1"/>
    </source>
</evidence>
<dbReference type="GO" id="GO:0008784">
    <property type="term" value="F:alanine racemase activity"/>
    <property type="evidence" value="ECO:0007669"/>
    <property type="project" value="UniProtKB-EC"/>
</dbReference>
<dbReference type="Gene3D" id="2.40.37.10">
    <property type="entry name" value="Lyase, Ornithine Decarboxylase, Chain A, domain 1"/>
    <property type="match status" value="1"/>
</dbReference>
<dbReference type="InterPro" id="IPR029066">
    <property type="entry name" value="PLP-binding_barrel"/>
</dbReference>
<dbReference type="OrthoDB" id="9813814at2"/>
<dbReference type="InterPro" id="IPR011079">
    <property type="entry name" value="Ala_racemase_C"/>
</dbReference>
<dbReference type="Gene3D" id="3.20.20.10">
    <property type="entry name" value="Alanine racemase"/>
    <property type="match status" value="1"/>
</dbReference>
<evidence type="ECO:0000256" key="6">
    <source>
        <dbReference type="PIRSR" id="PIRSR600821-50"/>
    </source>
</evidence>
<feature type="domain" description="Alanine racemase C-terminal" evidence="8">
    <location>
        <begin position="228"/>
        <end position="348"/>
    </location>
</feature>
<dbReference type="Pfam" id="PF00842">
    <property type="entry name" value="Ala_racemase_C"/>
    <property type="match status" value="1"/>
</dbReference>
<protein>
    <recommendedName>
        <fullName evidence="3">alanine racemase</fullName>
        <ecNumber evidence="3">5.1.1.1</ecNumber>
    </recommendedName>
</protein>
<evidence type="ECO:0000256" key="2">
    <source>
        <dbReference type="ARBA" id="ARBA00001933"/>
    </source>
</evidence>
<keyword evidence="10" id="KW-1185">Reference proteome</keyword>
<evidence type="ECO:0000256" key="4">
    <source>
        <dbReference type="ARBA" id="ARBA00022898"/>
    </source>
</evidence>
<dbReference type="InterPro" id="IPR000821">
    <property type="entry name" value="Ala_racemase"/>
</dbReference>
<reference evidence="9 10" key="1">
    <citation type="submission" date="2019-12" db="EMBL/GenBank/DDBJ databases">
        <title>Genomic-based taxomic classification of the family Erythrobacteraceae.</title>
        <authorList>
            <person name="Xu L."/>
        </authorList>
    </citation>
    <scope>NUCLEOTIDE SEQUENCE [LARGE SCALE GENOMIC DNA]</scope>
    <source>
        <strain evidence="9 10">KEMB 9005-328</strain>
    </source>
</reference>
<gene>
    <name evidence="9" type="primary">alr</name>
    <name evidence="9" type="ORF">GRI58_06410</name>
</gene>
<dbReference type="CDD" id="cd00430">
    <property type="entry name" value="PLPDE_III_AR"/>
    <property type="match status" value="1"/>
</dbReference>
<dbReference type="GO" id="GO:0005829">
    <property type="term" value="C:cytosol"/>
    <property type="evidence" value="ECO:0007669"/>
    <property type="project" value="TreeGrafter"/>
</dbReference>
<dbReference type="InterPro" id="IPR001608">
    <property type="entry name" value="Ala_racemase_N"/>
</dbReference>
<evidence type="ECO:0000259" key="8">
    <source>
        <dbReference type="SMART" id="SM01005"/>
    </source>
</evidence>
<dbReference type="Pfam" id="PF01168">
    <property type="entry name" value="Ala_racemase_N"/>
    <property type="match status" value="1"/>
</dbReference>
<proteinExistence type="predicted"/>
<dbReference type="GO" id="GO:0030632">
    <property type="term" value="P:D-alanine biosynthetic process"/>
    <property type="evidence" value="ECO:0007669"/>
    <property type="project" value="TreeGrafter"/>
</dbReference>
<dbReference type="SMART" id="SM01005">
    <property type="entry name" value="Ala_racemase_C"/>
    <property type="match status" value="1"/>
</dbReference>
<feature type="binding site" evidence="7">
    <location>
        <position position="133"/>
    </location>
    <ligand>
        <name>substrate</name>
    </ligand>
</feature>
<dbReference type="EC" id="5.1.1.1" evidence="3"/>
<name>A0A845AFQ0_9SPHN</name>
<feature type="modified residue" description="N6-(pyridoxal phosphate)lysine" evidence="6">
    <location>
        <position position="39"/>
    </location>
</feature>
<dbReference type="InterPro" id="IPR009006">
    <property type="entry name" value="Ala_racemase/Decarboxylase_C"/>
</dbReference>